<sequence length="147" mass="16625">MDHTDIQMLTILQRDGRKSFSDLSKELSLSRPSVTERYNRLIERGVIDKISAKVNPSAIGRDVILFIQVSEINLSFEKFENLVIEHPDIIECHCLTGQVNYLLKAAVSDMAHLSSLIEEFTGYGKINSSIVIRSPIKDKIVQPIIKE</sequence>
<dbReference type="RefSeq" id="WP_335964101.1">
    <property type="nucleotide sequence ID" value="NZ_JAXBLX010000081.1"/>
</dbReference>
<proteinExistence type="predicted"/>
<dbReference type="InterPro" id="IPR019887">
    <property type="entry name" value="Tscrpt_reg_AsnC/Lrp_C"/>
</dbReference>
<dbReference type="InterPro" id="IPR011008">
    <property type="entry name" value="Dimeric_a/b-barrel"/>
</dbReference>
<gene>
    <name evidence="5" type="ORF">ACFFHM_17660</name>
</gene>
<accession>A0ABV6KG11</accession>
<evidence type="ECO:0000259" key="4">
    <source>
        <dbReference type="PROSITE" id="PS50956"/>
    </source>
</evidence>
<name>A0ABV6KG11_9BACI</name>
<keyword evidence="2" id="KW-0238">DNA-binding</keyword>
<evidence type="ECO:0000313" key="6">
    <source>
        <dbReference type="Proteomes" id="UP001589838"/>
    </source>
</evidence>
<evidence type="ECO:0000256" key="2">
    <source>
        <dbReference type="ARBA" id="ARBA00023125"/>
    </source>
</evidence>
<dbReference type="PRINTS" id="PR00033">
    <property type="entry name" value="HTHASNC"/>
</dbReference>
<dbReference type="Pfam" id="PF13404">
    <property type="entry name" value="HTH_AsnC-type"/>
    <property type="match status" value="1"/>
</dbReference>
<dbReference type="Proteomes" id="UP001589838">
    <property type="component" value="Unassembled WGS sequence"/>
</dbReference>
<keyword evidence="6" id="KW-1185">Reference proteome</keyword>
<dbReference type="InterPro" id="IPR019888">
    <property type="entry name" value="Tscrpt_reg_AsnC-like"/>
</dbReference>
<dbReference type="SUPFAM" id="SSF54909">
    <property type="entry name" value="Dimeric alpha+beta barrel"/>
    <property type="match status" value="1"/>
</dbReference>
<keyword evidence="1" id="KW-0805">Transcription regulation</keyword>
<comment type="caution">
    <text evidence="5">The sequence shown here is derived from an EMBL/GenBank/DDBJ whole genome shotgun (WGS) entry which is preliminary data.</text>
</comment>
<dbReference type="InterPro" id="IPR011991">
    <property type="entry name" value="ArsR-like_HTH"/>
</dbReference>
<dbReference type="InterPro" id="IPR036388">
    <property type="entry name" value="WH-like_DNA-bd_sf"/>
</dbReference>
<dbReference type="Gene3D" id="3.30.70.920">
    <property type="match status" value="1"/>
</dbReference>
<dbReference type="EMBL" id="JBHLUX010000067">
    <property type="protein sequence ID" value="MFC0472267.1"/>
    <property type="molecule type" value="Genomic_DNA"/>
</dbReference>
<dbReference type="InterPro" id="IPR000485">
    <property type="entry name" value="AsnC-type_HTH_dom"/>
</dbReference>
<dbReference type="InterPro" id="IPR036390">
    <property type="entry name" value="WH_DNA-bd_sf"/>
</dbReference>
<dbReference type="Pfam" id="PF01037">
    <property type="entry name" value="AsnC_trans_reg"/>
    <property type="match status" value="1"/>
</dbReference>
<dbReference type="SUPFAM" id="SSF46785">
    <property type="entry name" value="Winged helix' DNA-binding domain"/>
    <property type="match status" value="1"/>
</dbReference>
<evidence type="ECO:0000256" key="1">
    <source>
        <dbReference type="ARBA" id="ARBA00023015"/>
    </source>
</evidence>
<dbReference type="SMART" id="SM00344">
    <property type="entry name" value="HTH_ASNC"/>
    <property type="match status" value="1"/>
</dbReference>
<dbReference type="CDD" id="cd00090">
    <property type="entry name" value="HTH_ARSR"/>
    <property type="match status" value="1"/>
</dbReference>
<keyword evidence="3" id="KW-0804">Transcription</keyword>
<evidence type="ECO:0000256" key="3">
    <source>
        <dbReference type="ARBA" id="ARBA00023163"/>
    </source>
</evidence>
<dbReference type="PANTHER" id="PTHR30154:SF53">
    <property type="entry name" value="HTH-TYPE TRANSCRIPTIONAL REGULATOR LRPC"/>
    <property type="match status" value="1"/>
</dbReference>
<dbReference type="PANTHER" id="PTHR30154">
    <property type="entry name" value="LEUCINE-RESPONSIVE REGULATORY PROTEIN"/>
    <property type="match status" value="1"/>
</dbReference>
<organism evidence="5 6">
    <name type="scientific">Halalkalibacter kiskunsagensis</name>
    <dbReference type="NCBI Taxonomy" id="1548599"/>
    <lineage>
        <taxon>Bacteria</taxon>
        <taxon>Bacillati</taxon>
        <taxon>Bacillota</taxon>
        <taxon>Bacilli</taxon>
        <taxon>Bacillales</taxon>
        <taxon>Bacillaceae</taxon>
        <taxon>Halalkalibacter</taxon>
    </lineage>
</organism>
<protein>
    <submittedName>
        <fullName evidence="5">Lrp/AsnC family transcriptional regulator</fullName>
    </submittedName>
</protein>
<evidence type="ECO:0000313" key="5">
    <source>
        <dbReference type="EMBL" id="MFC0472267.1"/>
    </source>
</evidence>
<dbReference type="PROSITE" id="PS50956">
    <property type="entry name" value="HTH_ASNC_2"/>
    <property type="match status" value="1"/>
</dbReference>
<reference evidence="5 6" key="1">
    <citation type="submission" date="2024-09" db="EMBL/GenBank/DDBJ databases">
        <authorList>
            <person name="Sun Q."/>
            <person name="Mori K."/>
        </authorList>
    </citation>
    <scope>NUCLEOTIDE SEQUENCE [LARGE SCALE GENOMIC DNA]</scope>
    <source>
        <strain evidence="5 6">NCAIM B.02610</strain>
    </source>
</reference>
<dbReference type="Gene3D" id="1.10.10.10">
    <property type="entry name" value="Winged helix-like DNA-binding domain superfamily/Winged helix DNA-binding domain"/>
    <property type="match status" value="1"/>
</dbReference>
<feature type="domain" description="HTH asnC-type" evidence="4">
    <location>
        <begin position="1"/>
        <end position="62"/>
    </location>
</feature>